<evidence type="ECO:0000256" key="4">
    <source>
        <dbReference type="ARBA" id="ARBA00023134"/>
    </source>
</evidence>
<sequence>MESASECIAVLALTKSGKSTLLNSLIGEVILPSTNVPETARISTIQHAHLGPGEHPTLTYTLQDRSTHIVKSSSAIYDKLRWLNLEKRGRAHQLSDETPLEIRTRIAALETVSTAPKDISLKLLDTPGPNEAGEESLRYQVERLLETVDIVVYLLDWTKLKTQEEADLLKRLRDINPQLFARLSTRLFFCVNKADAIETSEGMDAEGTKEYVAELITRQLQHESFQLQPEQVILVSARDALLSRLVLGDKANKTDLTRFRQLAFGRRASAKSDEQMRAKADEMLQDSGVLELERRIFSFLYGHSAPLKLLSCIDDCERLLHQVQNVALASHASLQADMSTLQATISRLQGELGSVLGEFSTLQDEAQQIEGVVVDEVQARMQDLKERLFSHVAAVLEATEDSPAAVRVRSGRWKGVWDKALRFLRRESVTHSDGEAAEIHNADLQATLEELHNDIQEQISAEVAEFWHEVELALNVRQQSMFRAVNAHLERLSRAVEDVVGGLLSLRLEPVVVRMEPPSATEFHTSLQQLFSAGIGRQQSEVVRERTEDFVKWEKQHRGLCRHEYWVGVPSQRTVAEVYNETTFRLEPAKIKEHFMAQVEGRVAASTTYARAFVHQYVAGQISRARKNIEGYAEQYSQTMRDALNTQMEGEAARRLSAARVEAHLKTMTRLLAQAEGLTAQSLHSDQDEIECSEQSAPAVLPAEFVSLDLGSPAHEAVQPSDDSAKGSQQDGSSDAEDWLVVEPKSE</sequence>
<dbReference type="GO" id="GO:0051646">
    <property type="term" value="P:mitochondrion localization"/>
    <property type="evidence" value="ECO:0007669"/>
    <property type="project" value="TreeGrafter"/>
</dbReference>
<keyword evidence="5" id="KW-0472">Membrane</keyword>
<dbReference type="Gene3D" id="3.40.50.300">
    <property type="entry name" value="P-loop containing nucleotide triphosphate hydrolases"/>
    <property type="match status" value="1"/>
</dbReference>
<keyword evidence="4" id="KW-0342">GTP-binding</keyword>
<feature type="region of interest" description="Disordered" evidence="6">
    <location>
        <begin position="711"/>
        <end position="747"/>
    </location>
</feature>
<dbReference type="SUPFAM" id="SSF52540">
    <property type="entry name" value="P-loop containing nucleoside triphosphate hydrolases"/>
    <property type="match status" value="1"/>
</dbReference>
<evidence type="ECO:0000259" key="7">
    <source>
        <dbReference type="Pfam" id="PF00350"/>
    </source>
</evidence>
<comment type="subcellular location">
    <subcellularLocation>
        <location evidence="1">Membrane</location>
    </subcellularLocation>
</comment>
<dbReference type="PANTHER" id="PTHR10465">
    <property type="entry name" value="TRANSMEMBRANE GTPASE FZO1"/>
    <property type="match status" value="1"/>
</dbReference>
<dbReference type="EMBL" id="JALJOQ010000021">
    <property type="protein sequence ID" value="KAK9809277.1"/>
    <property type="molecule type" value="Genomic_DNA"/>
</dbReference>
<evidence type="ECO:0000313" key="9">
    <source>
        <dbReference type="Proteomes" id="UP001465755"/>
    </source>
</evidence>
<accession>A0AAW1PMR0</accession>
<proteinExistence type="predicted"/>
<organism evidence="8 9">
    <name type="scientific">Symbiochloris irregularis</name>
    <dbReference type="NCBI Taxonomy" id="706552"/>
    <lineage>
        <taxon>Eukaryota</taxon>
        <taxon>Viridiplantae</taxon>
        <taxon>Chlorophyta</taxon>
        <taxon>core chlorophytes</taxon>
        <taxon>Trebouxiophyceae</taxon>
        <taxon>Trebouxiales</taxon>
        <taxon>Trebouxiaceae</taxon>
        <taxon>Symbiochloris</taxon>
    </lineage>
</organism>
<keyword evidence="2" id="KW-0547">Nucleotide-binding</keyword>
<dbReference type="Pfam" id="PF00350">
    <property type="entry name" value="Dynamin_N"/>
    <property type="match status" value="1"/>
</dbReference>
<protein>
    <recommendedName>
        <fullName evidence="7">Dynamin N-terminal domain-containing protein</fullName>
    </recommendedName>
</protein>
<dbReference type="AlphaFoldDB" id="A0AAW1PMR0"/>
<name>A0AAW1PMR0_9CHLO</name>
<dbReference type="GO" id="GO:0008053">
    <property type="term" value="P:mitochondrial fusion"/>
    <property type="evidence" value="ECO:0007669"/>
    <property type="project" value="TreeGrafter"/>
</dbReference>
<dbReference type="InterPro" id="IPR027094">
    <property type="entry name" value="Mitofusin_fam"/>
</dbReference>
<evidence type="ECO:0000256" key="2">
    <source>
        <dbReference type="ARBA" id="ARBA00022741"/>
    </source>
</evidence>
<dbReference type="GO" id="GO:0005741">
    <property type="term" value="C:mitochondrial outer membrane"/>
    <property type="evidence" value="ECO:0007669"/>
    <property type="project" value="TreeGrafter"/>
</dbReference>
<evidence type="ECO:0000313" key="8">
    <source>
        <dbReference type="EMBL" id="KAK9809277.1"/>
    </source>
</evidence>
<gene>
    <name evidence="8" type="ORF">WJX73_000125</name>
</gene>
<evidence type="ECO:0000256" key="6">
    <source>
        <dbReference type="SAM" id="MobiDB-lite"/>
    </source>
</evidence>
<dbReference type="Proteomes" id="UP001465755">
    <property type="component" value="Unassembled WGS sequence"/>
</dbReference>
<evidence type="ECO:0000256" key="5">
    <source>
        <dbReference type="ARBA" id="ARBA00023136"/>
    </source>
</evidence>
<evidence type="ECO:0000256" key="3">
    <source>
        <dbReference type="ARBA" id="ARBA00022801"/>
    </source>
</evidence>
<dbReference type="InterPro" id="IPR027417">
    <property type="entry name" value="P-loop_NTPase"/>
</dbReference>
<keyword evidence="3" id="KW-0378">Hydrolase</keyword>
<evidence type="ECO:0000256" key="1">
    <source>
        <dbReference type="ARBA" id="ARBA00004370"/>
    </source>
</evidence>
<comment type="caution">
    <text evidence="8">The sequence shown here is derived from an EMBL/GenBank/DDBJ whole genome shotgun (WGS) entry which is preliminary data.</text>
</comment>
<dbReference type="GO" id="GO:0005525">
    <property type="term" value="F:GTP binding"/>
    <property type="evidence" value="ECO:0007669"/>
    <property type="project" value="UniProtKB-KW"/>
</dbReference>
<reference evidence="8 9" key="1">
    <citation type="journal article" date="2024" name="Nat. Commun.">
        <title>Phylogenomics reveals the evolutionary origins of lichenization in chlorophyte algae.</title>
        <authorList>
            <person name="Puginier C."/>
            <person name="Libourel C."/>
            <person name="Otte J."/>
            <person name="Skaloud P."/>
            <person name="Haon M."/>
            <person name="Grisel S."/>
            <person name="Petersen M."/>
            <person name="Berrin J.G."/>
            <person name="Delaux P.M."/>
            <person name="Dal Grande F."/>
            <person name="Keller J."/>
        </authorList>
    </citation>
    <scope>NUCLEOTIDE SEQUENCE [LARGE SCALE GENOMIC DNA]</scope>
    <source>
        <strain evidence="8 9">SAG 2036</strain>
    </source>
</reference>
<keyword evidence="9" id="KW-1185">Reference proteome</keyword>
<dbReference type="GO" id="GO:0003924">
    <property type="term" value="F:GTPase activity"/>
    <property type="evidence" value="ECO:0007669"/>
    <property type="project" value="InterPro"/>
</dbReference>
<dbReference type="InterPro" id="IPR045063">
    <property type="entry name" value="Dynamin_N"/>
</dbReference>
<dbReference type="PANTHER" id="PTHR10465:SF0">
    <property type="entry name" value="SARCALUMENIN"/>
    <property type="match status" value="1"/>
</dbReference>
<feature type="domain" description="Dynamin N-terminal" evidence="7">
    <location>
        <begin position="8"/>
        <end position="176"/>
    </location>
</feature>